<evidence type="ECO:0000313" key="1">
    <source>
        <dbReference type="EMBL" id="PVX51151.1"/>
    </source>
</evidence>
<dbReference type="AlphaFoldDB" id="A0A2U0U383"/>
<protein>
    <submittedName>
        <fullName evidence="1">Uncharacterized protein</fullName>
    </submittedName>
</protein>
<organism evidence="1 2">
    <name type="scientific">Hallella colorans</name>
    <dbReference type="NCBI Taxonomy" id="1703337"/>
    <lineage>
        <taxon>Bacteria</taxon>
        <taxon>Pseudomonadati</taxon>
        <taxon>Bacteroidota</taxon>
        <taxon>Bacteroidia</taxon>
        <taxon>Bacteroidales</taxon>
        <taxon>Prevotellaceae</taxon>
        <taxon>Hallella</taxon>
    </lineage>
</organism>
<comment type="caution">
    <text evidence="1">The sequence shown here is derived from an EMBL/GenBank/DDBJ whole genome shotgun (WGS) entry which is preliminary data.</text>
</comment>
<keyword evidence="2" id="KW-1185">Reference proteome</keyword>
<name>A0A2U0U383_9BACT</name>
<proteinExistence type="predicted"/>
<dbReference type="EMBL" id="QENY01000016">
    <property type="protein sequence ID" value="PVX51151.1"/>
    <property type="molecule type" value="Genomic_DNA"/>
</dbReference>
<sequence length="64" mass="7592">MPLAICFNMWYQCLKVIFHCSRKVKDVVCGIETLPLSCDECFFVLRFGFNGLTVSNQWYVDWYL</sequence>
<accession>A0A2U0U383</accession>
<evidence type="ECO:0000313" key="2">
    <source>
        <dbReference type="Proteomes" id="UP000245870"/>
    </source>
</evidence>
<dbReference type="Proteomes" id="UP000245870">
    <property type="component" value="Unassembled WGS sequence"/>
</dbReference>
<reference evidence="1 2" key="1">
    <citation type="submission" date="2018-05" db="EMBL/GenBank/DDBJ databases">
        <title>Genomic Encyclopedia of Type Strains, Phase IV (KMG-IV): sequencing the most valuable type-strain genomes for metagenomic binning, comparative biology and taxonomic classification.</title>
        <authorList>
            <person name="Goeker M."/>
        </authorList>
    </citation>
    <scope>NUCLEOTIDE SEQUENCE [LARGE SCALE GENOMIC DNA]</scope>
    <source>
        <strain evidence="1 2">DSM 100333</strain>
    </source>
</reference>
<gene>
    <name evidence="1" type="ORF">C7379_11657</name>
</gene>